<organism evidence="2 3">
    <name type="scientific">Methylobacterium iners</name>
    <dbReference type="NCBI Taxonomy" id="418707"/>
    <lineage>
        <taxon>Bacteria</taxon>
        <taxon>Pseudomonadati</taxon>
        <taxon>Pseudomonadota</taxon>
        <taxon>Alphaproteobacteria</taxon>
        <taxon>Hyphomicrobiales</taxon>
        <taxon>Methylobacteriaceae</taxon>
        <taxon>Methylobacterium</taxon>
    </lineage>
</organism>
<proteinExistence type="predicted"/>
<dbReference type="Proteomes" id="UP001055125">
    <property type="component" value="Unassembled WGS sequence"/>
</dbReference>
<accession>A0ABQ4RTY6</accession>
<feature type="transmembrane region" description="Helical" evidence="1">
    <location>
        <begin position="27"/>
        <end position="55"/>
    </location>
</feature>
<keyword evidence="1" id="KW-0812">Transmembrane</keyword>
<sequence length="56" mass="6131">MQRDEAVQVHGDMEHVPRPKRDLVTPLVLLSGGILTAAWCGLLVWGVVSLVSYLFG</sequence>
<reference evidence="2" key="2">
    <citation type="submission" date="2021-08" db="EMBL/GenBank/DDBJ databases">
        <authorList>
            <person name="Tani A."/>
            <person name="Ola A."/>
            <person name="Ogura Y."/>
            <person name="Katsura K."/>
            <person name="Hayashi T."/>
        </authorList>
    </citation>
    <scope>NUCLEOTIDE SEQUENCE</scope>
    <source>
        <strain evidence="2">DSM 19015</strain>
    </source>
</reference>
<dbReference type="EMBL" id="BPQP01000020">
    <property type="protein sequence ID" value="GJD94266.1"/>
    <property type="molecule type" value="Genomic_DNA"/>
</dbReference>
<name>A0ABQ4RTY6_9HYPH</name>
<gene>
    <name evidence="2" type="ORF">OCOJLMKI_1468</name>
</gene>
<keyword evidence="1" id="KW-0472">Membrane</keyword>
<keyword evidence="3" id="KW-1185">Reference proteome</keyword>
<evidence type="ECO:0000313" key="2">
    <source>
        <dbReference type="EMBL" id="GJD94266.1"/>
    </source>
</evidence>
<comment type="caution">
    <text evidence="2">The sequence shown here is derived from an EMBL/GenBank/DDBJ whole genome shotgun (WGS) entry which is preliminary data.</text>
</comment>
<evidence type="ECO:0000256" key="1">
    <source>
        <dbReference type="SAM" id="Phobius"/>
    </source>
</evidence>
<protein>
    <submittedName>
        <fullName evidence="2">Uncharacterized protein</fullName>
    </submittedName>
</protein>
<evidence type="ECO:0000313" key="3">
    <source>
        <dbReference type="Proteomes" id="UP001055125"/>
    </source>
</evidence>
<keyword evidence="1" id="KW-1133">Transmembrane helix</keyword>
<reference evidence="2" key="1">
    <citation type="journal article" date="2021" name="Front. Microbiol.">
        <title>Comprehensive Comparative Genomics and Phenotyping of Methylobacterium Species.</title>
        <authorList>
            <person name="Alessa O."/>
            <person name="Ogura Y."/>
            <person name="Fujitani Y."/>
            <person name="Takami H."/>
            <person name="Hayashi T."/>
            <person name="Sahin N."/>
            <person name="Tani A."/>
        </authorList>
    </citation>
    <scope>NUCLEOTIDE SEQUENCE</scope>
    <source>
        <strain evidence="2">DSM 19015</strain>
    </source>
</reference>